<dbReference type="Gene3D" id="3.30.450.40">
    <property type="match status" value="1"/>
</dbReference>
<dbReference type="InterPro" id="IPR029016">
    <property type="entry name" value="GAF-like_dom_sf"/>
</dbReference>
<dbReference type="RefSeq" id="WP_127017480.1">
    <property type="nucleotide sequence ID" value="NZ_CP016379.1"/>
</dbReference>
<sequence>MKATGIVRKIDNLGRVVIPKELRRNLNIDEGTNLEIFVDRKGKVILKKYSPLAEIELLDDYVETLAKTTECDAMVVDTEKVIASSINNLNHKLGKGTLEALEQRKTILIEKAGAEEICKDCGHDDCPIQSAVISPIIRHGDIFGAVILSSADKTLGEYEMTIARAAANILAKQARV</sequence>
<organism evidence="3 4">
    <name type="scientific">Anoxybacter fermentans</name>
    <dbReference type="NCBI Taxonomy" id="1323375"/>
    <lineage>
        <taxon>Bacteria</taxon>
        <taxon>Bacillati</taxon>
        <taxon>Bacillota</taxon>
        <taxon>Clostridia</taxon>
        <taxon>Halanaerobiales</taxon>
        <taxon>Anoxybacter</taxon>
    </lineage>
</organism>
<protein>
    <submittedName>
        <fullName evidence="3">AbrB family transcriptional regulator</fullName>
    </submittedName>
</protein>
<reference evidence="3 4" key="1">
    <citation type="submission" date="2016-07" db="EMBL/GenBank/DDBJ databases">
        <title>Genome and transcriptome analysis of iron-reducing fermentative bacteria Anoxybacter fermentans.</title>
        <authorList>
            <person name="Zeng X."/>
            <person name="Shao Z."/>
        </authorList>
    </citation>
    <scope>NUCLEOTIDE SEQUENCE [LARGE SCALE GENOMIC DNA]</scope>
    <source>
        <strain evidence="3 4">DY22613</strain>
    </source>
</reference>
<dbReference type="GO" id="GO:0003677">
    <property type="term" value="F:DNA binding"/>
    <property type="evidence" value="ECO:0007669"/>
    <property type="project" value="UniProtKB-UniRule"/>
</dbReference>
<dbReference type="PANTHER" id="PTHR36432:SF1">
    <property type="entry name" value="STAGE V SPORULATION PROTEIN T"/>
    <property type="match status" value="1"/>
</dbReference>
<dbReference type="OrthoDB" id="9782993at2"/>
<name>A0A3Q9HSA7_9FIRM</name>
<dbReference type="NCBIfam" id="TIGR01439">
    <property type="entry name" value="lp_hng_hel_AbrB"/>
    <property type="match status" value="1"/>
</dbReference>
<dbReference type="KEGG" id="aft:BBF96_12410"/>
<dbReference type="Gene3D" id="2.10.260.10">
    <property type="match status" value="1"/>
</dbReference>
<dbReference type="Pfam" id="PF15714">
    <property type="entry name" value="SpoVT_C"/>
    <property type="match status" value="1"/>
</dbReference>
<evidence type="ECO:0000313" key="4">
    <source>
        <dbReference type="Proteomes" id="UP000267250"/>
    </source>
</evidence>
<dbReference type="SUPFAM" id="SSF89447">
    <property type="entry name" value="AbrB/MazE/MraZ-like"/>
    <property type="match status" value="1"/>
</dbReference>
<dbReference type="InterPro" id="IPR052731">
    <property type="entry name" value="B_subtilis_Trans_State_Reg"/>
</dbReference>
<dbReference type="EMBL" id="CP016379">
    <property type="protein sequence ID" value="AZR74130.1"/>
    <property type="molecule type" value="Genomic_DNA"/>
</dbReference>
<dbReference type="PROSITE" id="PS51740">
    <property type="entry name" value="SPOVT_ABRB"/>
    <property type="match status" value="1"/>
</dbReference>
<accession>A0A3Q9HSA7</accession>
<keyword evidence="4" id="KW-1185">Reference proteome</keyword>
<proteinExistence type="predicted"/>
<dbReference type="InterPro" id="IPR007159">
    <property type="entry name" value="SpoVT-AbrB_dom"/>
</dbReference>
<dbReference type="AlphaFoldDB" id="A0A3Q9HSA7"/>
<dbReference type="SUPFAM" id="SSF55781">
    <property type="entry name" value="GAF domain-like"/>
    <property type="match status" value="1"/>
</dbReference>
<gene>
    <name evidence="3" type="ORF">BBF96_12410</name>
</gene>
<feature type="domain" description="SpoVT-AbrB" evidence="2">
    <location>
        <begin position="5"/>
        <end position="51"/>
    </location>
</feature>
<dbReference type="PANTHER" id="PTHR36432">
    <property type="match status" value="1"/>
</dbReference>
<dbReference type="Pfam" id="PF04014">
    <property type="entry name" value="MazE_antitoxin"/>
    <property type="match status" value="1"/>
</dbReference>
<evidence type="ECO:0000259" key="2">
    <source>
        <dbReference type="PROSITE" id="PS51740"/>
    </source>
</evidence>
<keyword evidence="1" id="KW-0238">DNA-binding</keyword>
<evidence type="ECO:0000256" key="1">
    <source>
        <dbReference type="PROSITE-ProRule" id="PRU01076"/>
    </source>
</evidence>
<dbReference type="InterPro" id="IPR037914">
    <property type="entry name" value="SpoVT-AbrB_sf"/>
</dbReference>
<dbReference type="Proteomes" id="UP000267250">
    <property type="component" value="Chromosome"/>
</dbReference>
<dbReference type="SMART" id="SM00966">
    <property type="entry name" value="SpoVT_AbrB"/>
    <property type="match status" value="1"/>
</dbReference>
<evidence type="ECO:0000313" key="3">
    <source>
        <dbReference type="EMBL" id="AZR74130.1"/>
    </source>
</evidence>